<accession>A0A0M3HQ41</accession>
<evidence type="ECO:0000313" key="3">
    <source>
        <dbReference type="WBParaSite" id="ALUE_0000413401-mRNA-1"/>
    </source>
</evidence>
<protein>
    <submittedName>
        <fullName evidence="3">Uncharacterized protein</fullName>
    </submittedName>
</protein>
<sequence>MEIDPCKHNLDCCQWEIVKALKRRVAPALFSLESIAHTPTATRRGIAWPQNAPRQQNHTCRDDPSFTQRIGSWPTSSTIRHEEWTSA</sequence>
<organism evidence="2 3">
    <name type="scientific">Ascaris lumbricoides</name>
    <name type="common">Giant roundworm</name>
    <dbReference type="NCBI Taxonomy" id="6252"/>
    <lineage>
        <taxon>Eukaryota</taxon>
        <taxon>Metazoa</taxon>
        <taxon>Ecdysozoa</taxon>
        <taxon>Nematoda</taxon>
        <taxon>Chromadorea</taxon>
        <taxon>Rhabditida</taxon>
        <taxon>Spirurina</taxon>
        <taxon>Ascaridomorpha</taxon>
        <taxon>Ascaridoidea</taxon>
        <taxon>Ascarididae</taxon>
        <taxon>Ascaris</taxon>
    </lineage>
</organism>
<keyword evidence="2" id="KW-1185">Reference proteome</keyword>
<evidence type="ECO:0000256" key="1">
    <source>
        <dbReference type="SAM" id="MobiDB-lite"/>
    </source>
</evidence>
<feature type="compositionally biased region" description="Polar residues" evidence="1">
    <location>
        <begin position="65"/>
        <end position="78"/>
    </location>
</feature>
<feature type="region of interest" description="Disordered" evidence="1">
    <location>
        <begin position="48"/>
        <end position="87"/>
    </location>
</feature>
<evidence type="ECO:0000313" key="2">
    <source>
        <dbReference type="Proteomes" id="UP000036681"/>
    </source>
</evidence>
<reference evidence="3" key="1">
    <citation type="submission" date="2017-02" db="UniProtKB">
        <authorList>
            <consortium name="WormBaseParasite"/>
        </authorList>
    </citation>
    <scope>IDENTIFICATION</scope>
</reference>
<dbReference type="AlphaFoldDB" id="A0A0M3HQ41"/>
<dbReference type="Proteomes" id="UP000036681">
    <property type="component" value="Unplaced"/>
</dbReference>
<dbReference type="WBParaSite" id="ALUE_0000413401-mRNA-1">
    <property type="protein sequence ID" value="ALUE_0000413401-mRNA-1"/>
    <property type="gene ID" value="ALUE_0000413401"/>
</dbReference>
<proteinExistence type="predicted"/>
<name>A0A0M3HQ41_ASCLU</name>